<evidence type="ECO:0000256" key="4">
    <source>
        <dbReference type="ARBA" id="ARBA00023163"/>
    </source>
</evidence>
<evidence type="ECO:0000259" key="5">
    <source>
        <dbReference type="PROSITE" id="PS50931"/>
    </source>
</evidence>
<dbReference type="AlphaFoldDB" id="A0A1I6GE73"/>
<gene>
    <name evidence="6" type="ORF">SAMN04488002_1318</name>
</gene>
<dbReference type="SUPFAM" id="SSF46785">
    <property type="entry name" value="Winged helix' DNA-binding domain"/>
    <property type="match status" value="1"/>
</dbReference>
<comment type="similarity">
    <text evidence="1">Belongs to the LysR transcriptional regulatory family.</text>
</comment>
<evidence type="ECO:0000313" key="7">
    <source>
        <dbReference type="Proteomes" id="UP000199658"/>
    </source>
</evidence>
<dbReference type="PRINTS" id="PR00039">
    <property type="entry name" value="HTHLYSR"/>
</dbReference>
<dbReference type="EMBL" id="FOYO01000001">
    <property type="protein sequence ID" value="SFR40450.1"/>
    <property type="molecule type" value="Genomic_DNA"/>
</dbReference>
<dbReference type="InterPro" id="IPR036388">
    <property type="entry name" value="WH-like_DNA-bd_sf"/>
</dbReference>
<dbReference type="SUPFAM" id="SSF53850">
    <property type="entry name" value="Periplasmic binding protein-like II"/>
    <property type="match status" value="1"/>
</dbReference>
<dbReference type="Proteomes" id="UP000199658">
    <property type="component" value="Unassembled WGS sequence"/>
</dbReference>
<dbReference type="PANTHER" id="PTHR30126:SF94">
    <property type="entry name" value="LYSR FAMILY TRANSCRIPTIONAL REGULATOR"/>
    <property type="match status" value="1"/>
</dbReference>
<keyword evidence="3 6" id="KW-0238">DNA-binding</keyword>
<reference evidence="7" key="1">
    <citation type="submission" date="2016-10" db="EMBL/GenBank/DDBJ databases">
        <authorList>
            <person name="Varghese N."/>
            <person name="Submissions S."/>
        </authorList>
    </citation>
    <scope>NUCLEOTIDE SEQUENCE [LARGE SCALE GENOMIC DNA]</scope>
    <source>
        <strain evidence="7">DSM 26921</strain>
    </source>
</reference>
<dbReference type="GO" id="GO:0003700">
    <property type="term" value="F:DNA-binding transcription factor activity"/>
    <property type="evidence" value="ECO:0007669"/>
    <property type="project" value="InterPro"/>
</dbReference>
<keyword evidence="2" id="KW-0805">Transcription regulation</keyword>
<dbReference type="PANTHER" id="PTHR30126">
    <property type="entry name" value="HTH-TYPE TRANSCRIPTIONAL REGULATOR"/>
    <property type="match status" value="1"/>
</dbReference>
<sequence length="296" mass="31579">MSISLLRTLIAVADSGSFVAASGRVHVSQAAVGQQMRRLEDVLGVALFDRHAKPPTLTPLALSLIPKAREVVASYDGLLSDAGGESSLSGTLTLGAVPSSLHGLVPMALKRLMLSTPQLQVRVVPGLSTDLVEMVERGAVDAVITSALTIPSPSLRTYHIAHEPLVLIAAPDAPDGTPEDLLCSLPYIRHARRSAAGQIAEDWLVRNRINVQSSMELESLETVASVVAHGLGISVVPHICVPDPVFAGLRRMPLDAEGRDLSLLTRADCPKAPLIERLVQEILEAVRSYKETLQKN</sequence>
<dbReference type="RefSeq" id="WP_090214014.1">
    <property type="nucleotide sequence ID" value="NZ_FOYO01000001.1"/>
</dbReference>
<dbReference type="InterPro" id="IPR000847">
    <property type="entry name" value="LysR_HTH_N"/>
</dbReference>
<dbReference type="STRING" id="670154.SAMN04488002_1318"/>
<proteinExistence type="inferred from homology"/>
<dbReference type="Gene3D" id="3.40.190.10">
    <property type="entry name" value="Periplasmic binding protein-like II"/>
    <property type="match status" value="2"/>
</dbReference>
<dbReference type="Gene3D" id="1.10.10.10">
    <property type="entry name" value="Winged helix-like DNA-binding domain superfamily/Winged helix DNA-binding domain"/>
    <property type="match status" value="1"/>
</dbReference>
<evidence type="ECO:0000256" key="1">
    <source>
        <dbReference type="ARBA" id="ARBA00009437"/>
    </source>
</evidence>
<evidence type="ECO:0000256" key="2">
    <source>
        <dbReference type="ARBA" id="ARBA00023015"/>
    </source>
</evidence>
<organism evidence="6 7">
    <name type="scientific">Litoreibacter janthinus</name>
    <dbReference type="NCBI Taxonomy" id="670154"/>
    <lineage>
        <taxon>Bacteria</taxon>
        <taxon>Pseudomonadati</taxon>
        <taxon>Pseudomonadota</taxon>
        <taxon>Alphaproteobacteria</taxon>
        <taxon>Rhodobacterales</taxon>
        <taxon>Roseobacteraceae</taxon>
        <taxon>Litoreibacter</taxon>
    </lineage>
</organism>
<accession>A0A1I6GE73</accession>
<protein>
    <submittedName>
        <fullName evidence="6">DNA-binding transcriptional regulator, LysR family</fullName>
    </submittedName>
</protein>
<evidence type="ECO:0000256" key="3">
    <source>
        <dbReference type="ARBA" id="ARBA00023125"/>
    </source>
</evidence>
<dbReference type="PROSITE" id="PS50931">
    <property type="entry name" value="HTH_LYSR"/>
    <property type="match status" value="1"/>
</dbReference>
<keyword evidence="4" id="KW-0804">Transcription</keyword>
<keyword evidence="7" id="KW-1185">Reference proteome</keyword>
<dbReference type="Pfam" id="PF00126">
    <property type="entry name" value="HTH_1"/>
    <property type="match status" value="1"/>
</dbReference>
<dbReference type="InterPro" id="IPR036390">
    <property type="entry name" value="WH_DNA-bd_sf"/>
</dbReference>
<dbReference type="Pfam" id="PF03466">
    <property type="entry name" value="LysR_substrate"/>
    <property type="match status" value="1"/>
</dbReference>
<dbReference type="InterPro" id="IPR005119">
    <property type="entry name" value="LysR_subst-bd"/>
</dbReference>
<dbReference type="GO" id="GO:0000976">
    <property type="term" value="F:transcription cis-regulatory region binding"/>
    <property type="evidence" value="ECO:0007669"/>
    <property type="project" value="TreeGrafter"/>
</dbReference>
<name>A0A1I6GE73_9RHOB</name>
<feature type="domain" description="HTH lysR-type" evidence="5">
    <location>
        <begin position="1"/>
        <end position="58"/>
    </location>
</feature>
<dbReference type="OrthoDB" id="9811588at2"/>
<evidence type="ECO:0000313" key="6">
    <source>
        <dbReference type="EMBL" id="SFR40450.1"/>
    </source>
</evidence>